<dbReference type="PANTHER" id="PTHR43047">
    <property type="entry name" value="TWO-COMPONENT HISTIDINE PROTEIN KINASE"/>
    <property type="match status" value="1"/>
</dbReference>
<dbReference type="EMBL" id="LCYC01000058">
    <property type="protein sequence ID" value="KWV72194.1"/>
    <property type="molecule type" value="Genomic_DNA"/>
</dbReference>
<keyword evidence="6 17" id="KW-0597">Phosphoprotein</keyword>
<dbReference type="InterPro" id="IPR049870">
    <property type="entry name" value="BvgS-like_periplasmic1"/>
</dbReference>
<accession>A0A125QDK5</accession>
<dbReference type="InterPro" id="IPR011006">
    <property type="entry name" value="CheY-like_superfamily"/>
</dbReference>
<dbReference type="SMART" id="SM00448">
    <property type="entry name" value="REC"/>
    <property type="match status" value="1"/>
</dbReference>
<dbReference type="InterPro" id="IPR035965">
    <property type="entry name" value="PAS-like_dom_sf"/>
</dbReference>
<keyword evidence="8 18" id="KW-0812">Transmembrane</keyword>
<dbReference type="PROSITE" id="PS50894">
    <property type="entry name" value="HPT"/>
    <property type="match status" value="1"/>
</dbReference>
<evidence type="ECO:0000256" key="17">
    <source>
        <dbReference type="PROSITE-ProRule" id="PRU00169"/>
    </source>
</evidence>
<keyword evidence="15 18" id="KW-0472">Membrane</keyword>
<dbReference type="SUPFAM" id="SSF53850">
    <property type="entry name" value="Periplasmic binding protein-like II"/>
    <property type="match status" value="2"/>
</dbReference>
<protein>
    <recommendedName>
        <fullName evidence="3">histidine kinase</fullName>
        <ecNumber evidence="3">2.7.13.3</ecNumber>
    </recommendedName>
</protein>
<evidence type="ECO:0000256" key="9">
    <source>
        <dbReference type="ARBA" id="ARBA00022729"/>
    </source>
</evidence>
<feature type="domain" description="PAC" evidence="23">
    <location>
        <begin position="649"/>
        <end position="703"/>
    </location>
</feature>
<dbReference type="NCBIfam" id="TIGR00229">
    <property type="entry name" value="sensory_box"/>
    <property type="match status" value="1"/>
</dbReference>
<keyword evidence="4" id="KW-1003">Cell membrane</keyword>
<dbReference type="PROSITE" id="PS50110">
    <property type="entry name" value="RESPONSE_REGULATORY"/>
    <property type="match status" value="1"/>
</dbReference>
<dbReference type="PROSITE" id="PS50112">
    <property type="entry name" value="PAS"/>
    <property type="match status" value="1"/>
</dbReference>
<proteinExistence type="predicted"/>
<keyword evidence="14" id="KW-0902">Two-component regulatory system</keyword>
<dbReference type="InterPro" id="IPR013767">
    <property type="entry name" value="PAS_fold"/>
</dbReference>
<evidence type="ECO:0000256" key="15">
    <source>
        <dbReference type="ARBA" id="ARBA00023136"/>
    </source>
</evidence>
<evidence type="ECO:0000313" key="25">
    <source>
        <dbReference type="EMBL" id="KWV72194.1"/>
    </source>
</evidence>
<dbReference type="GO" id="GO:0000155">
    <property type="term" value="F:phosphorelay sensor kinase activity"/>
    <property type="evidence" value="ECO:0007669"/>
    <property type="project" value="InterPro"/>
</dbReference>
<keyword evidence="11" id="KW-0418">Kinase</keyword>
<dbReference type="AlphaFoldDB" id="A0A125QDK5"/>
<feature type="modified residue" description="4-aspartylphosphate" evidence="17">
    <location>
        <position position="1015"/>
    </location>
</feature>
<evidence type="ECO:0000256" key="8">
    <source>
        <dbReference type="ARBA" id="ARBA00022692"/>
    </source>
</evidence>
<dbReference type="SMART" id="SM00387">
    <property type="entry name" value="HATPase_c"/>
    <property type="match status" value="1"/>
</dbReference>
<dbReference type="Pfam" id="PF00497">
    <property type="entry name" value="SBP_bac_3"/>
    <property type="match status" value="2"/>
</dbReference>
<keyword evidence="10" id="KW-0547">Nucleotide-binding</keyword>
<dbReference type="PRINTS" id="PR00344">
    <property type="entry name" value="BCTRLSENSOR"/>
</dbReference>
<reference evidence="25 26" key="1">
    <citation type="submission" date="2015-05" db="EMBL/GenBank/DDBJ databases">
        <title>A genomic and transcriptomic approach to investigate the blue pigment phenotype in Pseudomonas fluorescens.</title>
        <authorList>
            <person name="Andreani N.A."/>
            <person name="Cardazzo B."/>
        </authorList>
    </citation>
    <scope>NUCLEOTIDE SEQUENCE [LARGE SCALE GENOMIC DNA]</scope>
    <source>
        <strain evidence="25 26">Ps_40</strain>
    </source>
</reference>
<dbReference type="Gene3D" id="3.40.50.2300">
    <property type="match status" value="1"/>
</dbReference>
<name>A0A125QDK5_PSEFL</name>
<dbReference type="InterPro" id="IPR036097">
    <property type="entry name" value="HisK_dim/P_sf"/>
</dbReference>
<dbReference type="Proteomes" id="UP000063434">
    <property type="component" value="Unassembled WGS sequence"/>
</dbReference>
<evidence type="ECO:0000256" key="6">
    <source>
        <dbReference type="ARBA" id="ARBA00022553"/>
    </source>
</evidence>
<keyword evidence="7 25" id="KW-0808">Transferase</keyword>
<dbReference type="GO" id="GO:0005886">
    <property type="term" value="C:plasma membrane"/>
    <property type="evidence" value="ECO:0007669"/>
    <property type="project" value="UniProtKB-SubCell"/>
</dbReference>
<dbReference type="InterPro" id="IPR003661">
    <property type="entry name" value="HisK_dim/P_dom"/>
</dbReference>
<dbReference type="Gene3D" id="3.40.190.10">
    <property type="entry name" value="Periplasmic binding protein-like II"/>
    <property type="match status" value="4"/>
</dbReference>
<dbReference type="SMART" id="SM00091">
    <property type="entry name" value="PAS"/>
    <property type="match status" value="1"/>
</dbReference>
<dbReference type="Pfam" id="PF01627">
    <property type="entry name" value="Hpt"/>
    <property type="match status" value="1"/>
</dbReference>
<dbReference type="PROSITE" id="PS50113">
    <property type="entry name" value="PAC"/>
    <property type="match status" value="1"/>
</dbReference>
<dbReference type="CDD" id="cd13705">
    <property type="entry name" value="PBP2_BvgS_D1"/>
    <property type="match status" value="1"/>
</dbReference>
<comment type="subcellular location">
    <subcellularLocation>
        <location evidence="2">Cell inner membrane</location>
        <topology evidence="2">Multi-pass membrane protein</topology>
    </subcellularLocation>
</comment>
<dbReference type="PANTHER" id="PTHR43047:SF72">
    <property type="entry name" value="OSMOSENSING HISTIDINE PROTEIN KINASE SLN1"/>
    <property type="match status" value="1"/>
</dbReference>
<dbReference type="InterPro" id="IPR049871">
    <property type="entry name" value="BvgS-like_periplasmic2"/>
</dbReference>
<evidence type="ECO:0000256" key="2">
    <source>
        <dbReference type="ARBA" id="ARBA00004429"/>
    </source>
</evidence>
<evidence type="ECO:0000256" key="18">
    <source>
        <dbReference type="SAM" id="Phobius"/>
    </source>
</evidence>
<evidence type="ECO:0000256" key="19">
    <source>
        <dbReference type="SAM" id="SignalP"/>
    </source>
</evidence>
<comment type="catalytic activity">
    <reaction evidence="1">
        <text>ATP + protein L-histidine = ADP + protein N-phospho-L-histidine.</text>
        <dbReference type="EC" id="2.7.13.3"/>
    </reaction>
</comment>
<dbReference type="SMART" id="SM00062">
    <property type="entry name" value="PBPb"/>
    <property type="match status" value="2"/>
</dbReference>
<feature type="domain" description="Histidine kinase" evidence="20">
    <location>
        <begin position="721"/>
        <end position="943"/>
    </location>
</feature>
<dbReference type="SUPFAM" id="SSF47384">
    <property type="entry name" value="Homodimeric domain of signal transducing histidine kinase"/>
    <property type="match status" value="1"/>
</dbReference>
<evidence type="ECO:0000259" key="23">
    <source>
        <dbReference type="PROSITE" id="PS50113"/>
    </source>
</evidence>
<dbReference type="Gene3D" id="1.10.287.130">
    <property type="match status" value="1"/>
</dbReference>
<evidence type="ECO:0000259" key="20">
    <source>
        <dbReference type="PROSITE" id="PS50109"/>
    </source>
</evidence>
<dbReference type="EC" id="2.7.13.3" evidence="3"/>
<dbReference type="GO" id="GO:0009927">
    <property type="term" value="F:histidine phosphotransfer kinase activity"/>
    <property type="evidence" value="ECO:0007669"/>
    <property type="project" value="TreeGrafter"/>
</dbReference>
<keyword evidence="13 18" id="KW-1133">Transmembrane helix</keyword>
<evidence type="ECO:0000256" key="1">
    <source>
        <dbReference type="ARBA" id="ARBA00000085"/>
    </source>
</evidence>
<dbReference type="InterPro" id="IPR036641">
    <property type="entry name" value="HPT_dom_sf"/>
</dbReference>
<dbReference type="InterPro" id="IPR004358">
    <property type="entry name" value="Sig_transdc_His_kin-like_C"/>
</dbReference>
<dbReference type="Pfam" id="PF00512">
    <property type="entry name" value="HisKA"/>
    <property type="match status" value="1"/>
</dbReference>
<dbReference type="CDD" id="cd13707">
    <property type="entry name" value="PBP2_BvgS_D2"/>
    <property type="match status" value="1"/>
</dbReference>
<dbReference type="SUPFAM" id="SSF55874">
    <property type="entry name" value="ATPase domain of HSP90 chaperone/DNA topoisomerase II/histidine kinase"/>
    <property type="match status" value="1"/>
</dbReference>
<dbReference type="CDD" id="cd17546">
    <property type="entry name" value="REC_hyHK_CKI1_RcsC-like"/>
    <property type="match status" value="1"/>
</dbReference>
<dbReference type="InterPro" id="IPR005467">
    <property type="entry name" value="His_kinase_dom"/>
</dbReference>
<dbReference type="InterPro" id="IPR001638">
    <property type="entry name" value="Solute-binding_3/MltF_N"/>
</dbReference>
<dbReference type="GO" id="GO:0006355">
    <property type="term" value="P:regulation of DNA-templated transcription"/>
    <property type="evidence" value="ECO:0007669"/>
    <property type="project" value="InterPro"/>
</dbReference>
<evidence type="ECO:0000256" key="7">
    <source>
        <dbReference type="ARBA" id="ARBA00022679"/>
    </source>
</evidence>
<evidence type="ECO:0000256" key="11">
    <source>
        <dbReference type="ARBA" id="ARBA00022777"/>
    </source>
</evidence>
<dbReference type="InterPro" id="IPR008207">
    <property type="entry name" value="Sig_transdc_His_kin_Hpt_dom"/>
</dbReference>
<evidence type="ECO:0000256" key="14">
    <source>
        <dbReference type="ARBA" id="ARBA00023012"/>
    </source>
</evidence>
<evidence type="ECO:0000256" key="16">
    <source>
        <dbReference type="PROSITE-ProRule" id="PRU00110"/>
    </source>
</evidence>
<keyword evidence="12" id="KW-0067">ATP-binding</keyword>
<dbReference type="Gene3D" id="3.30.565.10">
    <property type="entry name" value="Histidine kinase-like ATPase, C-terminal domain"/>
    <property type="match status" value="1"/>
</dbReference>
<keyword evidence="5" id="KW-0997">Cell inner membrane</keyword>
<dbReference type="SMART" id="SM00388">
    <property type="entry name" value="HisKA"/>
    <property type="match status" value="1"/>
</dbReference>
<feature type="modified residue" description="Phosphohistidine" evidence="16">
    <location>
        <position position="1148"/>
    </location>
</feature>
<evidence type="ECO:0000313" key="26">
    <source>
        <dbReference type="Proteomes" id="UP000063434"/>
    </source>
</evidence>
<keyword evidence="9 19" id="KW-0732">Signal</keyword>
<dbReference type="RefSeq" id="WP_223816959.1">
    <property type="nucleotide sequence ID" value="NZ_LCYC01000058.1"/>
</dbReference>
<feature type="domain" description="Response regulatory" evidence="21">
    <location>
        <begin position="964"/>
        <end position="1085"/>
    </location>
</feature>
<dbReference type="InterPro" id="IPR036890">
    <property type="entry name" value="HATPase_C_sf"/>
</dbReference>
<dbReference type="Pfam" id="PF00072">
    <property type="entry name" value="Response_reg"/>
    <property type="match status" value="1"/>
</dbReference>
<dbReference type="PROSITE" id="PS50109">
    <property type="entry name" value="HIS_KIN"/>
    <property type="match status" value="1"/>
</dbReference>
<comment type="caution">
    <text evidence="25">The sequence shown here is derived from an EMBL/GenBank/DDBJ whole genome shotgun (WGS) entry which is preliminary data.</text>
</comment>
<dbReference type="InterPro" id="IPR000700">
    <property type="entry name" value="PAS-assoc_C"/>
</dbReference>
<feature type="domain" description="HPt" evidence="24">
    <location>
        <begin position="1109"/>
        <end position="1205"/>
    </location>
</feature>
<dbReference type="PATRIC" id="fig|294.195.peg.5063"/>
<dbReference type="Pfam" id="PF00989">
    <property type="entry name" value="PAS"/>
    <property type="match status" value="1"/>
</dbReference>
<organism evidence="25 26">
    <name type="scientific">Pseudomonas fluorescens</name>
    <dbReference type="NCBI Taxonomy" id="294"/>
    <lineage>
        <taxon>Bacteria</taxon>
        <taxon>Pseudomonadati</taxon>
        <taxon>Pseudomonadota</taxon>
        <taxon>Gammaproteobacteria</taxon>
        <taxon>Pseudomonadales</taxon>
        <taxon>Pseudomonadaceae</taxon>
        <taxon>Pseudomonas</taxon>
    </lineage>
</organism>
<evidence type="ECO:0000256" key="3">
    <source>
        <dbReference type="ARBA" id="ARBA00012438"/>
    </source>
</evidence>
<evidence type="ECO:0000259" key="24">
    <source>
        <dbReference type="PROSITE" id="PS50894"/>
    </source>
</evidence>
<evidence type="ECO:0000256" key="4">
    <source>
        <dbReference type="ARBA" id="ARBA00022475"/>
    </source>
</evidence>
<feature type="transmembrane region" description="Helical" evidence="18">
    <location>
        <begin position="538"/>
        <end position="559"/>
    </location>
</feature>
<dbReference type="CDD" id="cd00082">
    <property type="entry name" value="HisKA"/>
    <property type="match status" value="1"/>
</dbReference>
<dbReference type="SUPFAM" id="SSF47226">
    <property type="entry name" value="Histidine-containing phosphotransfer domain, HPT domain"/>
    <property type="match status" value="1"/>
</dbReference>
<dbReference type="InterPro" id="IPR000014">
    <property type="entry name" value="PAS"/>
</dbReference>
<evidence type="ECO:0000256" key="10">
    <source>
        <dbReference type="ARBA" id="ARBA00022741"/>
    </source>
</evidence>
<dbReference type="SUPFAM" id="SSF52172">
    <property type="entry name" value="CheY-like"/>
    <property type="match status" value="1"/>
</dbReference>
<evidence type="ECO:0000256" key="12">
    <source>
        <dbReference type="ARBA" id="ARBA00022840"/>
    </source>
</evidence>
<sequence length="1205" mass="134633">MSVVSRCLLACLLCFLALAQWAVAADEARLVIRTPEIAPSITFPPETQAWLKSRTSLRVAFWARAQPPMHMEFEPNVFEGVTADTLGLLQQMLGLPVQMLHYQNREEALRDMANGKLDMLASSSVDEDPTPLFEPSKPYLLNHKVFVRRINQAHLSSVDLSGERVAYIAHNEAQARELKAKYPRSTLIPYTDYLTAIAAVVYDQADVFYTDSVVAEFLIARFYRNDVYVAGEAKSPQVADINFAVSTRRPQLLTAINQALTEIPVASMSRITTRWGLNNSFVVSRPSLNLTQEQTDWIAAHKHLKVAVSHSDAPVTFFDERNQFKGLGADMLSKVEQLTGLRFDIVRADNANEMVEELDDKRVDLIAALSIGEYSLNPKRVTRAYMITPFVVVTRRSEAEIRSLDELNGMTLALARDNPVSTWLAQHYPKIDQVIVRNATEGIEMLADKKVDGTVGPRFSADYFVTQHFNADLHVSAVIGPKPARIAMVVAPGNEMLKGILDAALLAIPPEEMKDMSDRWRNNVAPAVASPWNTYKEGVIQIMIGAVLLVLVFLAWNYYLRIQIHKRQKAERDLEDQLQFSRTLIDGAPVALYVRDGEGRLAQCNQAYLDFFNMSREQVLGKTLIEAQLFNEQFNVKHHRMYLDILEHGQPSFRDVDVEVQGQQYRIYHWALPFHNSNGQYVGLIGGWLDITEREHLIEQLSLAKETAMNANRSKSVFLASMSHEIRTPVSALVGLIELLHLKGPGADDIEESLEVAHQSAKTLLSLIGDVLDLSKIEAGEMTPAPRPTHVGEMVQSIYRLFEPNAHKKNLDYRLVTEVQHSGILIDALMLNQIVANLLSNAIKFTDQGSVQLLLREVPGELQPGWARYAIQVSDTGKGLSESQREDIFEPFVQADPQANRAVGTGLGLSICASLAKLLGAQLNVDSQLGLGSSFTLIFEAETVEVEESLSLPALESSNGHKLKILVVEDHAPNRLLLCRQMEYLGHEVWPCDDGEAALVQWKNAQPPFDLTITDCNMPRVDGYQLTRWIREDEQQRAVRMHPIFGLTANAQSEIIGRCLEAGMTRCLFKPVGMETLALLVGEVEQTSKRRAQAAVAADSELDKIKLLSPESYGPLVNEILLTHRVDGYELQRLVREGTREDLARVAHKIRGGAHLAGDRALNDACLMLERLVADESEPSLYHQQVEVVVACLEALEVRLLQTLQ</sequence>
<gene>
    <name evidence="25" type="primary">bvgS_5</name>
    <name evidence="25" type="ORF">PFL603g_04735</name>
</gene>
<dbReference type="InterPro" id="IPR003594">
    <property type="entry name" value="HATPase_dom"/>
</dbReference>
<dbReference type="InterPro" id="IPR001789">
    <property type="entry name" value="Sig_transdc_resp-reg_receiver"/>
</dbReference>
<evidence type="ECO:0000256" key="13">
    <source>
        <dbReference type="ARBA" id="ARBA00022989"/>
    </source>
</evidence>
<dbReference type="GO" id="GO:0005524">
    <property type="term" value="F:ATP binding"/>
    <property type="evidence" value="ECO:0007669"/>
    <property type="project" value="UniProtKB-KW"/>
</dbReference>
<dbReference type="Pfam" id="PF02518">
    <property type="entry name" value="HATPase_c"/>
    <property type="match status" value="1"/>
</dbReference>
<feature type="chain" id="PRO_5007179079" description="histidine kinase" evidence="19">
    <location>
        <begin position="25"/>
        <end position="1205"/>
    </location>
</feature>
<dbReference type="SUPFAM" id="SSF55785">
    <property type="entry name" value="PYP-like sensor domain (PAS domain)"/>
    <property type="match status" value="1"/>
</dbReference>
<dbReference type="CDD" id="cd00130">
    <property type="entry name" value="PAS"/>
    <property type="match status" value="1"/>
</dbReference>
<evidence type="ECO:0000259" key="21">
    <source>
        <dbReference type="PROSITE" id="PS50110"/>
    </source>
</evidence>
<dbReference type="Gene3D" id="3.30.450.20">
    <property type="entry name" value="PAS domain"/>
    <property type="match status" value="1"/>
</dbReference>
<feature type="domain" description="PAS" evidence="22">
    <location>
        <begin position="577"/>
        <end position="625"/>
    </location>
</feature>
<feature type="signal peptide" evidence="19">
    <location>
        <begin position="1"/>
        <end position="24"/>
    </location>
</feature>
<evidence type="ECO:0000259" key="22">
    <source>
        <dbReference type="PROSITE" id="PS50112"/>
    </source>
</evidence>
<evidence type="ECO:0000256" key="5">
    <source>
        <dbReference type="ARBA" id="ARBA00022519"/>
    </source>
</evidence>
<dbReference type="Gene3D" id="1.20.120.160">
    <property type="entry name" value="HPT domain"/>
    <property type="match status" value="1"/>
</dbReference>
<dbReference type="CDD" id="cd16922">
    <property type="entry name" value="HATPase_EvgS-ArcB-TorS-like"/>
    <property type="match status" value="1"/>
</dbReference>